<evidence type="ECO:0000313" key="2">
    <source>
        <dbReference type="Proteomes" id="UP000199529"/>
    </source>
</evidence>
<reference evidence="2" key="1">
    <citation type="submission" date="2016-10" db="EMBL/GenBank/DDBJ databases">
        <authorList>
            <person name="Varghese N."/>
            <person name="Submissions S."/>
        </authorList>
    </citation>
    <scope>NUCLEOTIDE SEQUENCE [LARGE SCALE GENOMIC DNA]</scope>
    <source>
        <strain evidence="2">CGMCC 4.3530</strain>
    </source>
</reference>
<sequence>MSNSVRRWQEALERRVGMGAAERRKWSEALLAFCAEHRVEPDELIEKWLKFPELTVRRRLTAEEARSAANVPVESFLIHNGVNVFGDLVCLPGKPEDLRDQGARFVG</sequence>
<accession>A0A1H3IZR6</accession>
<organism evidence="1 2">
    <name type="scientific">Saccharopolyspora shandongensis</name>
    <dbReference type="NCBI Taxonomy" id="418495"/>
    <lineage>
        <taxon>Bacteria</taxon>
        <taxon>Bacillati</taxon>
        <taxon>Actinomycetota</taxon>
        <taxon>Actinomycetes</taxon>
        <taxon>Pseudonocardiales</taxon>
        <taxon>Pseudonocardiaceae</taxon>
        <taxon>Saccharopolyspora</taxon>
    </lineage>
</organism>
<dbReference type="EMBL" id="FNOK01000024">
    <property type="protein sequence ID" value="SDY33057.1"/>
    <property type="molecule type" value="Genomic_DNA"/>
</dbReference>
<protein>
    <submittedName>
        <fullName evidence="1">Uncharacterized protein</fullName>
    </submittedName>
</protein>
<name>A0A1H3IZR6_9PSEU</name>
<dbReference type="AlphaFoldDB" id="A0A1H3IZR6"/>
<dbReference type="Proteomes" id="UP000199529">
    <property type="component" value="Unassembled WGS sequence"/>
</dbReference>
<gene>
    <name evidence="1" type="ORF">SAMN05216215_102479</name>
</gene>
<dbReference type="STRING" id="418495.SAMN05216215_102479"/>
<keyword evidence="2" id="KW-1185">Reference proteome</keyword>
<proteinExistence type="predicted"/>
<evidence type="ECO:0000313" key="1">
    <source>
        <dbReference type="EMBL" id="SDY33057.1"/>
    </source>
</evidence>